<dbReference type="PANTHER" id="PTHR33055">
    <property type="entry name" value="TRANSPOSASE FOR INSERTION SEQUENCE ELEMENT IS1111A"/>
    <property type="match status" value="1"/>
</dbReference>
<evidence type="ECO:0000259" key="1">
    <source>
        <dbReference type="Pfam" id="PF01548"/>
    </source>
</evidence>
<proteinExistence type="predicted"/>
<dbReference type="InterPro" id="IPR002525">
    <property type="entry name" value="Transp_IS110-like_N"/>
</dbReference>
<feature type="domain" description="Transposase IS110-like N-terminal" evidence="1">
    <location>
        <begin position="11"/>
        <end position="166"/>
    </location>
</feature>
<feature type="domain" description="Transposase IS116/IS110/IS902 C-terminal" evidence="2">
    <location>
        <begin position="275"/>
        <end position="359"/>
    </location>
</feature>
<dbReference type="GO" id="GO:0003677">
    <property type="term" value="F:DNA binding"/>
    <property type="evidence" value="ECO:0007669"/>
    <property type="project" value="InterPro"/>
</dbReference>
<dbReference type="InterPro" id="IPR003346">
    <property type="entry name" value="Transposase_20"/>
</dbReference>
<accession>A0A4R2PS86</accession>
<keyword evidence="4" id="KW-1185">Reference proteome</keyword>
<dbReference type="AlphaFoldDB" id="A0A4R2PS86"/>
<dbReference type="GO" id="GO:0006313">
    <property type="term" value="P:DNA transposition"/>
    <property type="evidence" value="ECO:0007669"/>
    <property type="project" value="InterPro"/>
</dbReference>
<dbReference type="Pfam" id="PF01548">
    <property type="entry name" value="DEDD_Tnp_IS110"/>
    <property type="match status" value="1"/>
</dbReference>
<evidence type="ECO:0000259" key="2">
    <source>
        <dbReference type="Pfam" id="PF02371"/>
    </source>
</evidence>
<gene>
    <name evidence="3" type="ORF">EV191_1451</name>
</gene>
<dbReference type="RefSeq" id="WP_132881507.1">
    <property type="nucleotide sequence ID" value="NZ_SLXQ01000045.1"/>
</dbReference>
<dbReference type="Pfam" id="PF02371">
    <property type="entry name" value="Transposase_20"/>
    <property type="match status" value="1"/>
</dbReference>
<sequence>MSQHDGPLYFVGIDWAAAEHAVCVLDSDGRKAAAFTIDHTAAGFQRLAARLGKLGPAEQVPVAIERPDGRLVDALLEAGHPVLPVKPNAIKTWREAEVLSGAKSDPGDAHVIADYLRVRIHRLRPAAPLSSPTKALRAVVRARGDLVETRVAATNQLAALLDSHWPGAKAIFANIESAIALAFLTQYPTAASAARLTEKRLAAFCAQQGYSGKRPAAVLLARLRATPTGTLDPVVSEGIRDAVLAQVGVLTELNTAIKNLDRSIAKKIDTHPDGEIFRSFPRAGTINAAQILAEWGDAREAFDHPDAIAALAGITPVTKTSGKQRGVSFRWACNKRLRVAITTFAANSRFASPWAADIYDRARASGKDHPHATRILARAWVRVMWRCWQNNTTYDPAQHGGAQHLVQQHIAA</sequence>
<dbReference type="Proteomes" id="UP000294911">
    <property type="component" value="Unassembled WGS sequence"/>
</dbReference>
<reference evidence="3 4" key="1">
    <citation type="submission" date="2019-03" db="EMBL/GenBank/DDBJ databases">
        <title>Genomic Encyclopedia of Type Strains, Phase IV (KMG-IV): sequencing the most valuable type-strain genomes for metagenomic binning, comparative biology and taxonomic classification.</title>
        <authorList>
            <person name="Goeker M."/>
        </authorList>
    </citation>
    <scope>NUCLEOTIDE SEQUENCE [LARGE SCALE GENOMIC DNA]</scope>
    <source>
        <strain evidence="3 4">DSM 45765</strain>
    </source>
</reference>
<dbReference type="InterPro" id="IPR047650">
    <property type="entry name" value="Transpos_IS110"/>
</dbReference>
<dbReference type="EMBL" id="SLXQ01000045">
    <property type="protein sequence ID" value="TCP38637.1"/>
    <property type="molecule type" value="Genomic_DNA"/>
</dbReference>
<comment type="caution">
    <text evidence="3">The sequence shown here is derived from an EMBL/GenBank/DDBJ whole genome shotgun (WGS) entry which is preliminary data.</text>
</comment>
<organism evidence="3 4">
    <name type="scientific">Tamaricihabitans halophyticus</name>
    <dbReference type="NCBI Taxonomy" id="1262583"/>
    <lineage>
        <taxon>Bacteria</taxon>
        <taxon>Bacillati</taxon>
        <taxon>Actinomycetota</taxon>
        <taxon>Actinomycetes</taxon>
        <taxon>Pseudonocardiales</taxon>
        <taxon>Pseudonocardiaceae</taxon>
        <taxon>Tamaricihabitans</taxon>
    </lineage>
</organism>
<name>A0A4R2PS86_9PSEU</name>
<evidence type="ECO:0000313" key="4">
    <source>
        <dbReference type="Proteomes" id="UP000294911"/>
    </source>
</evidence>
<protein>
    <submittedName>
        <fullName evidence="3">Transposase</fullName>
    </submittedName>
</protein>
<evidence type="ECO:0000313" key="3">
    <source>
        <dbReference type="EMBL" id="TCP38637.1"/>
    </source>
</evidence>
<dbReference type="PANTHER" id="PTHR33055:SF3">
    <property type="entry name" value="PUTATIVE TRANSPOSASE FOR IS117-RELATED"/>
    <property type="match status" value="1"/>
</dbReference>
<dbReference type="OrthoDB" id="3188901at2"/>
<dbReference type="GO" id="GO:0004803">
    <property type="term" value="F:transposase activity"/>
    <property type="evidence" value="ECO:0007669"/>
    <property type="project" value="InterPro"/>
</dbReference>
<dbReference type="NCBIfam" id="NF033542">
    <property type="entry name" value="transpos_IS110"/>
    <property type="match status" value="1"/>
</dbReference>